<sequence length="580" mass="64933">MTSSNSYDLIVIGGGSSGVVSARFYLDVHPEAKVAILERDHSVGGVWSSERVYPGFKSQQSARMGGFSDMLFSPRPDQIDDWEFYKAEAMATYMDEYVDKHVYSGQTLRDRFRFRAEVASLERITIGWRIHCTAPSGLQSFDTRKVIVATGSTSEANLPDLQGQETFKGPIIHTVNLGRSKVLDQADIKCVAIVGGGKSAADHAYQAVKAGKEVHWIIRKSGKGPGAFTPVEVGRPLRSIWHNISEIGSTRFLPNMVFFPGLAISSWWERFIFHTRLGQWLYGKLGKSVTQRAIDAARYDDRPGARPSFSKLKTKVKGLTLDVPLGAISYEDFWDTIAHNVDVHNEDIDRLDGSFIILKDGERVKADAIICGTGFKECGLFFTQEQRVELGLPHPEGWEDAEMAQEWRQLNAEAEKIVRKRYFSLRSPPSVPENLGDISPSDTPFRLYHCIAPIGSDRSIAFVGFGTYPNMSLASEICAIWATAYLDGQLKLPSEEDMKRDVAYVTTCLRLRFPAYGRAGNFYAFEYHPLMDRLLGELGLTSHRKSWLQDTFMAFLPQDISGLRDEYLKKYGGGKVVEAD</sequence>
<reference evidence="4 5" key="1">
    <citation type="submission" date="2015-01" db="EMBL/GenBank/DDBJ databases">
        <title>The Genome Sequence of Exophiala xenobiotica CBS118157.</title>
        <authorList>
            <consortium name="The Broad Institute Genomics Platform"/>
            <person name="Cuomo C."/>
            <person name="de Hoog S."/>
            <person name="Gorbushina A."/>
            <person name="Stielow B."/>
            <person name="Teixiera M."/>
            <person name="Abouelleil A."/>
            <person name="Chapman S.B."/>
            <person name="Priest M."/>
            <person name="Young S.K."/>
            <person name="Wortman J."/>
            <person name="Nusbaum C."/>
            <person name="Birren B."/>
        </authorList>
    </citation>
    <scope>NUCLEOTIDE SEQUENCE [LARGE SCALE GENOMIC DNA]</scope>
    <source>
        <strain evidence="4 5">CBS 118157</strain>
    </source>
</reference>
<dbReference type="InterPro" id="IPR036188">
    <property type="entry name" value="FAD/NAD-bd_sf"/>
</dbReference>
<evidence type="ECO:0000313" key="5">
    <source>
        <dbReference type="Proteomes" id="UP000054342"/>
    </source>
</evidence>
<dbReference type="EMBL" id="KN847320">
    <property type="protein sequence ID" value="KIW54133.1"/>
    <property type="molecule type" value="Genomic_DNA"/>
</dbReference>
<keyword evidence="5" id="KW-1185">Reference proteome</keyword>
<dbReference type="AlphaFoldDB" id="A0A0D2EFB4"/>
<keyword evidence="2" id="KW-0274">FAD</keyword>
<dbReference type="HOGENOM" id="CLU_019225_1_0_1"/>
<dbReference type="GO" id="GO:0016491">
    <property type="term" value="F:oxidoreductase activity"/>
    <property type="evidence" value="ECO:0007669"/>
    <property type="project" value="UniProtKB-KW"/>
</dbReference>
<keyword evidence="3" id="KW-0560">Oxidoreductase</keyword>
<dbReference type="OrthoDB" id="2915840at2759"/>
<evidence type="ECO:0000313" key="4">
    <source>
        <dbReference type="EMBL" id="KIW54133.1"/>
    </source>
</evidence>
<dbReference type="GeneID" id="25328423"/>
<evidence type="ECO:0000256" key="2">
    <source>
        <dbReference type="ARBA" id="ARBA00022827"/>
    </source>
</evidence>
<evidence type="ECO:0000256" key="1">
    <source>
        <dbReference type="ARBA" id="ARBA00022630"/>
    </source>
</evidence>
<keyword evidence="1" id="KW-0285">Flavoprotein</keyword>
<dbReference type="InterPro" id="IPR050346">
    <property type="entry name" value="FMO-like"/>
</dbReference>
<proteinExistence type="predicted"/>
<name>A0A0D2EFB4_9EURO</name>
<evidence type="ECO:0000256" key="3">
    <source>
        <dbReference type="ARBA" id="ARBA00023002"/>
    </source>
</evidence>
<dbReference type="Proteomes" id="UP000054342">
    <property type="component" value="Unassembled WGS sequence"/>
</dbReference>
<dbReference type="Gene3D" id="3.50.50.60">
    <property type="entry name" value="FAD/NAD(P)-binding domain"/>
    <property type="match status" value="2"/>
</dbReference>
<dbReference type="SUPFAM" id="SSF51905">
    <property type="entry name" value="FAD/NAD(P)-binding domain"/>
    <property type="match status" value="2"/>
</dbReference>
<dbReference type="PANTHER" id="PTHR23023">
    <property type="entry name" value="DIMETHYLANILINE MONOOXYGENASE"/>
    <property type="match status" value="1"/>
</dbReference>
<dbReference type="RefSeq" id="XP_013314717.1">
    <property type="nucleotide sequence ID" value="XM_013459263.1"/>
</dbReference>
<accession>A0A0D2EFB4</accession>
<gene>
    <name evidence="4" type="ORF">PV05_06515</name>
</gene>
<organism evidence="4 5">
    <name type="scientific">Exophiala xenobiotica</name>
    <dbReference type="NCBI Taxonomy" id="348802"/>
    <lineage>
        <taxon>Eukaryota</taxon>
        <taxon>Fungi</taxon>
        <taxon>Dikarya</taxon>
        <taxon>Ascomycota</taxon>
        <taxon>Pezizomycotina</taxon>
        <taxon>Eurotiomycetes</taxon>
        <taxon>Chaetothyriomycetidae</taxon>
        <taxon>Chaetothyriales</taxon>
        <taxon>Herpotrichiellaceae</taxon>
        <taxon>Exophiala</taxon>
    </lineage>
</organism>
<protein>
    <submittedName>
        <fullName evidence="4">Uncharacterized protein</fullName>
    </submittedName>
</protein>
<dbReference type="Pfam" id="PF13738">
    <property type="entry name" value="Pyr_redox_3"/>
    <property type="match status" value="1"/>
</dbReference>